<accession>A0ACC6V1D2</accession>
<evidence type="ECO:0000313" key="2">
    <source>
        <dbReference type="Proteomes" id="UP000033636"/>
    </source>
</evidence>
<proteinExistence type="predicted"/>
<reference evidence="1" key="1">
    <citation type="submission" date="2024-07" db="EMBL/GenBank/DDBJ databases">
        <title>Metagenome and Metagenome-Assembled Genomes of Archaea from a hot spring from the geothermal field of Los Azufres, Mexico.</title>
        <authorList>
            <person name="Marin-Paredes R."/>
            <person name="Martinez-Romero E."/>
            <person name="Servin-Garciduenas L.E."/>
        </authorList>
    </citation>
    <scope>NUCLEOTIDE SEQUENCE</scope>
</reference>
<dbReference type="EMBL" id="JZWT02000010">
    <property type="protein sequence ID" value="MFB6490534.1"/>
    <property type="molecule type" value="Genomic_DNA"/>
</dbReference>
<name>A0ACC6V1D2_9CREN</name>
<sequence>MRAVRLVKFGAPEEALRYGEVEDPKPGRGEVLIKIEAAGVCGRDLVVRKGAFPHVKPPVIPGHEGVGRVADVGPGADKDLVGVRVFLAPSLYDGVCDYCRRGLENLCRNAQYLGEHRDGAYAEYVVLPERFVFPYHGVDPREAVLATDVIPTAIASVRRAQVEGRRVLVVGGGGTGLYIAQVAKLRGAEVYISTRSPDKAKAYAQLGLGIYEEGMKDFDVVFDTVGAPTLERSIRLAKRNGEVVLIGNVTGERAYLSPALLILRQISVLGHMAYKPWDVYEGLDLLRRGLIRPVYTEYKLSEAAKAHLDMEAGRVLGRAVLTP</sequence>
<protein>
    <submittedName>
        <fullName evidence="1">Alcohol dehydrogenase catalytic domain-containing protein</fullName>
    </submittedName>
</protein>
<gene>
    <name evidence="1" type="ORF">TU35_004685</name>
</gene>
<comment type="caution">
    <text evidence="1">The sequence shown here is derived from an EMBL/GenBank/DDBJ whole genome shotgun (WGS) entry which is preliminary data.</text>
</comment>
<dbReference type="Proteomes" id="UP000033636">
    <property type="component" value="Unassembled WGS sequence"/>
</dbReference>
<evidence type="ECO:0000313" key="1">
    <source>
        <dbReference type="EMBL" id="MFB6490534.1"/>
    </source>
</evidence>
<organism evidence="1 2">
    <name type="scientific">Thermoproteus sp. AZ2</name>
    <dbReference type="NCBI Taxonomy" id="1609232"/>
    <lineage>
        <taxon>Archaea</taxon>
        <taxon>Thermoproteota</taxon>
        <taxon>Thermoprotei</taxon>
        <taxon>Thermoproteales</taxon>
        <taxon>Thermoproteaceae</taxon>
        <taxon>Thermoproteus</taxon>
    </lineage>
</organism>